<dbReference type="PROSITE" id="PS00107">
    <property type="entry name" value="PROTEIN_KINASE_ATP"/>
    <property type="match status" value="1"/>
</dbReference>
<keyword evidence="1 3" id="KW-0547">Nucleotide-binding</keyword>
<dbReference type="PROSITE" id="PS50011">
    <property type="entry name" value="PROTEIN_KINASE_DOM"/>
    <property type="match status" value="1"/>
</dbReference>
<reference evidence="6" key="1">
    <citation type="submission" date="2019-06" db="EMBL/GenBank/DDBJ databases">
        <authorList>
            <consortium name="Wellcome Sanger Institute Data Sharing"/>
        </authorList>
    </citation>
    <scope>NUCLEOTIDE SEQUENCE [LARGE SCALE GENOMIC DNA]</scope>
</reference>
<reference evidence="6" key="2">
    <citation type="submission" date="2025-08" db="UniProtKB">
        <authorList>
            <consortium name="Ensembl"/>
        </authorList>
    </citation>
    <scope>IDENTIFICATION</scope>
</reference>
<dbReference type="InterPro" id="IPR008271">
    <property type="entry name" value="Ser/Thr_kinase_AS"/>
</dbReference>
<evidence type="ECO:0000256" key="2">
    <source>
        <dbReference type="ARBA" id="ARBA00022840"/>
    </source>
</evidence>
<protein>
    <recommendedName>
        <fullName evidence="5">Protein kinase domain-containing protein</fullName>
    </recommendedName>
</protein>
<dbReference type="GeneTree" id="ENSGT00940000160206"/>
<keyword evidence="4" id="KW-0723">Serine/threonine-protein kinase</keyword>
<dbReference type="Ensembl" id="ENSMMDT00005038881.1">
    <property type="protein sequence ID" value="ENSMMDP00005038080.1"/>
    <property type="gene ID" value="ENSMMDG00005017739.1"/>
</dbReference>
<comment type="similarity">
    <text evidence="4">Belongs to the protein kinase superfamily.</text>
</comment>
<name>A0A667Z4Q4_9TELE</name>
<dbReference type="InterPro" id="IPR011009">
    <property type="entry name" value="Kinase-like_dom_sf"/>
</dbReference>
<reference evidence="6" key="3">
    <citation type="submission" date="2025-09" db="UniProtKB">
        <authorList>
            <consortium name="Ensembl"/>
        </authorList>
    </citation>
    <scope>IDENTIFICATION</scope>
</reference>
<dbReference type="Gene3D" id="1.10.510.10">
    <property type="entry name" value="Transferase(Phosphotransferase) domain 1"/>
    <property type="match status" value="1"/>
</dbReference>
<evidence type="ECO:0000313" key="6">
    <source>
        <dbReference type="Ensembl" id="ENSMMDP00005038080.1"/>
    </source>
</evidence>
<keyword evidence="4" id="KW-0418">Kinase</keyword>
<dbReference type="GO" id="GO:0004706">
    <property type="term" value="F:JUN kinase kinase kinase activity"/>
    <property type="evidence" value="ECO:0007669"/>
    <property type="project" value="TreeGrafter"/>
</dbReference>
<feature type="binding site" evidence="3">
    <location>
        <position position="45"/>
    </location>
    <ligand>
        <name>ATP</name>
        <dbReference type="ChEBI" id="CHEBI:30616"/>
    </ligand>
</feature>
<proteinExistence type="inferred from homology"/>
<dbReference type="Proteomes" id="UP000472263">
    <property type="component" value="Chromosome 6"/>
</dbReference>
<dbReference type="SMART" id="SM00220">
    <property type="entry name" value="S_TKc"/>
    <property type="match status" value="1"/>
</dbReference>
<evidence type="ECO:0000256" key="3">
    <source>
        <dbReference type="PROSITE-ProRule" id="PRU10141"/>
    </source>
</evidence>
<dbReference type="PANTHER" id="PTHR44329">
    <property type="entry name" value="SERINE/THREONINE-PROTEIN KINASE TNNI3K-RELATED"/>
    <property type="match status" value="1"/>
</dbReference>
<accession>A0A667Z4Q4</accession>
<dbReference type="AlphaFoldDB" id="A0A667Z4Q4"/>
<dbReference type="PROSITE" id="PS00108">
    <property type="entry name" value="PROTEIN_KINASE_ST"/>
    <property type="match status" value="1"/>
</dbReference>
<evidence type="ECO:0000313" key="7">
    <source>
        <dbReference type="Proteomes" id="UP000472263"/>
    </source>
</evidence>
<dbReference type="GO" id="GO:0005524">
    <property type="term" value="F:ATP binding"/>
    <property type="evidence" value="ECO:0007669"/>
    <property type="project" value="UniProtKB-UniRule"/>
</dbReference>
<keyword evidence="4" id="KW-0808">Transferase</keyword>
<dbReference type="InterPro" id="IPR017441">
    <property type="entry name" value="Protein_kinase_ATP_BS"/>
</dbReference>
<evidence type="ECO:0000256" key="4">
    <source>
        <dbReference type="RuleBase" id="RU000304"/>
    </source>
</evidence>
<evidence type="ECO:0000259" key="5">
    <source>
        <dbReference type="PROSITE" id="PS50011"/>
    </source>
</evidence>
<organism evidence="6 7">
    <name type="scientific">Myripristis murdjan</name>
    <name type="common">pinecone soldierfish</name>
    <dbReference type="NCBI Taxonomy" id="586833"/>
    <lineage>
        <taxon>Eukaryota</taxon>
        <taxon>Metazoa</taxon>
        <taxon>Chordata</taxon>
        <taxon>Craniata</taxon>
        <taxon>Vertebrata</taxon>
        <taxon>Euteleostomi</taxon>
        <taxon>Actinopterygii</taxon>
        <taxon>Neopterygii</taxon>
        <taxon>Teleostei</taxon>
        <taxon>Neoteleostei</taxon>
        <taxon>Acanthomorphata</taxon>
        <taxon>Holocentriformes</taxon>
        <taxon>Holocentridae</taxon>
        <taxon>Myripristis</taxon>
    </lineage>
</organism>
<evidence type="ECO:0000256" key="1">
    <source>
        <dbReference type="ARBA" id="ARBA00022741"/>
    </source>
</evidence>
<sequence>MALPSHKAKLIEDESLEDWQLIGSGGFGQVYKARYKTLKIDVAIKLSRYCEGDEALQREASHLVKADSPFVLQVFGLYQGCPPDMGSDMQMGIVMEFMERGTLRSLLQLCRPPWPLAFRLAHQVALGMNFLHEIAHLLHTDLKPSNVLLDQSLNAKLADFGLSNSSTDTTVLEGGTLAYTAPEAFAETYQPVPAYDIYSYGILLWSILTGKEPYPAFIQPAVFTLLTHSALCITKFNKILAFVSDCLDVTECVYSRHKNGIRDAVNQVLMKLVLKLINYLTYLYLVKVTLNKLLDYSCIILSSSRSQETIICRHTRLHQVLSLSLQVHIFTTSWLGLNIYIS</sequence>
<dbReference type="Pfam" id="PF00069">
    <property type="entry name" value="Pkinase"/>
    <property type="match status" value="1"/>
</dbReference>
<keyword evidence="2 3" id="KW-0067">ATP-binding</keyword>
<dbReference type="InterPro" id="IPR051681">
    <property type="entry name" value="Ser/Thr_Kinases-Pseudokinases"/>
</dbReference>
<keyword evidence="7" id="KW-1185">Reference proteome</keyword>
<dbReference type="SUPFAM" id="SSF56112">
    <property type="entry name" value="Protein kinase-like (PK-like)"/>
    <property type="match status" value="1"/>
</dbReference>
<dbReference type="InterPro" id="IPR000719">
    <property type="entry name" value="Prot_kinase_dom"/>
</dbReference>
<feature type="domain" description="Protein kinase" evidence="5">
    <location>
        <begin position="16"/>
        <end position="274"/>
    </location>
</feature>
<dbReference type="PANTHER" id="PTHR44329:SF297">
    <property type="entry name" value="RECEPTOR-INTERACTING SERINE_THREONINE-PROTEIN KINASE 3"/>
    <property type="match status" value="1"/>
</dbReference>
<dbReference type="InParanoid" id="A0A667Z4Q4"/>